<dbReference type="RefSeq" id="WP_117650666.1">
    <property type="nucleotide sequence ID" value="NZ_QSQQ01000036.1"/>
</dbReference>
<dbReference type="PANTHER" id="PTHR43394">
    <property type="entry name" value="ATP-DEPENDENT PERMEASE MDL1, MITOCHONDRIAL"/>
    <property type="match status" value="1"/>
</dbReference>
<dbReference type="InterPro" id="IPR003593">
    <property type="entry name" value="AAA+_ATPase"/>
</dbReference>
<evidence type="ECO:0000256" key="5">
    <source>
        <dbReference type="ARBA" id="ARBA00022989"/>
    </source>
</evidence>
<dbReference type="PROSITE" id="PS50893">
    <property type="entry name" value="ABC_TRANSPORTER_2"/>
    <property type="match status" value="1"/>
</dbReference>
<dbReference type="Gene3D" id="3.40.50.300">
    <property type="entry name" value="P-loop containing nucleotide triphosphate hydrolases"/>
    <property type="match status" value="1"/>
</dbReference>
<accession>A0A3E4M027</accession>
<proteinExistence type="predicted"/>
<feature type="transmembrane region" description="Helical" evidence="7">
    <location>
        <begin position="60"/>
        <end position="80"/>
    </location>
</feature>
<evidence type="ECO:0000259" key="9">
    <source>
        <dbReference type="PROSITE" id="PS50929"/>
    </source>
</evidence>
<name>A0A3E4M027_9FIRM</name>
<evidence type="ECO:0000256" key="6">
    <source>
        <dbReference type="ARBA" id="ARBA00023136"/>
    </source>
</evidence>
<dbReference type="AlphaFoldDB" id="A0A3E4M027"/>
<gene>
    <name evidence="10" type="ORF">DXD10_16485</name>
</gene>
<dbReference type="InterPro" id="IPR003439">
    <property type="entry name" value="ABC_transporter-like_ATP-bd"/>
</dbReference>
<feature type="domain" description="ABC transmembrane type-1" evidence="9">
    <location>
        <begin position="24"/>
        <end position="311"/>
    </location>
</feature>
<evidence type="ECO:0000256" key="7">
    <source>
        <dbReference type="SAM" id="Phobius"/>
    </source>
</evidence>
<dbReference type="InterPro" id="IPR039421">
    <property type="entry name" value="Type_1_exporter"/>
</dbReference>
<dbReference type="SUPFAM" id="SSF52540">
    <property type="entry name" value="P-loop containing nucleoside triphosphate hydrolases"/>
    <property type="match status" value="1"/>
</dbReference>
<evidence type="ECO:0000313" key="10">
    <source>
        <dbReference type="EMBL" id="RGK43068.1"/>
    </source>
</evidence>
<feature type="transmembrane region" description="Helical" evidence="7">
    <location>
        <begin position="24"/>
        <end position="48"/>
    </location>
</feature>
<dbReference type="InterPro" id="IPR011527">
    <property type="entry name" value="ABC1_TM_dom"/>
</dbReference>
<organism evidence="10 11">
    <name type="scientific">Dorea formicigenerans</name>
    <dbReference type="NCBI Taxonomy" id="39486"/>
    <lineage>
        <taxon>Bacteria</taxon>
        <taxon>Bacillati</taxon>
        <taxon>Bacillota</taxon>
        <taxon>Clostridia</taxon>
        <taxon>Lachnospirales</taxon>
        <taxon>Lachnospiraceae</taxon>
        <taxon>Dorea</taxon>
    </lineage>
</organism>
<comment type="caution">
    <text evidence="10">The sequence shown here is derived from an EMBL/GenBank/DDBJ whole genome shotgun (WGS) entry which is preliminary data.</text>
</comment>
<dbReference type="PROSITE" id="PS50929">
    <property type="entry name" value="ABC_TM1F"/>
    <property type="match status" value="1"/>
</dbReference>
<dbReference type="GO" id="GO:0015421">
    <property type="term" value="F:ABC-type oligopeptide transporter activity"/>
    <property type="evidence" value="ECO:0007669"/>
    <property type="project" value="TreeGrafter"/>
</dbReference>
<reference evidence="10 11" key="1">
    <citation type="submission" date="2018-08" db="EMBL/GenBank/DDBJ databases">
        <title>A genome reference for cultivated species of the human gut microbiota.</title>
        <authorList>
            <person name="Zou Y."/>
            <person name="Xue W."/>
            <person name="Luo G."/>
        </authorList>
    </citation>
    <scope>NUCLEOTIDE SEQUENCE [LARGE SCALE GENOMIC DNA]</scope>
    <source>
        <strain evidence="10 11">TF11-11</strain>
    </source>
</reference>
<dbReference type="SUPFAM" id="SSF90123">
    <property type="entry name" value="ABC transporter transmembrane region"/>
    <property type="match status" value="1"/>
</dbReference>
<feature type="domain" description="ABC transporter" evidence="8">
    <location>
        <begin position="342"/>
        <end position="582"/>
    </location>
</feature>
<feature type="transmembrane region" description="Helical" evidence="7">
    <location>
        <begin position="149"/>
        <end position="179"/>
    </location>
</feature>
<dbReference type="SMART" id="SM00382">
    <property type="entry name" value="AAA"/>
    <property type="match status" value="1"/>
</dbReference>
<evidence type="ECO:0000256" key="4">
    <source>
        <dbReference type="ARBA" id="ARBA00022840"/>
    </source>
</evidence>
<dbReference type="InterPro" id="IPR036640">
    <property type="entry name" value="ABC1_TM_sf"/>
</dbReference>
<evidence type="ECO:0000256" key="1">
    <source>
        <dbReference type="ARBA" id="ARBA00004651"/>
    </source>
</evidence>
<keyword evidence="3" id="KW-0547">Nucleotide-binding</keyword>
<evidence type="ECO:0000259" key="8">
    <source>
        <dbReference type="PROSITE" id="PS50893"/>
    </source>
</evidence>
<dbReference type="EMBL" id="QSQQ01000036">
    <property type="protein sequence ID" value="RGK43068.1"/>
    <property type="molecule type" value="Genomic_DNA"/>
</dbReference>
<dbReference type="PANTHER" id="PTHR43394:SF1">
    <property type="entry name" value="ATP-BINDING CASSETTE SUB-FAMILY B MEMBER 10, MITOCHONDRIAL"/>
    <property type="match status" value="1"/>
</dbReference>
<keyword evidence="5 7" id="KW-1133">Transmembrane helix</keyword>
<keyword evidence="6 7" id="KW-0472">Membrane</keyword>
<keyword evidence="2 7" id="KW-0812">Transmembrane</keyword>
<dbReference type="InterPro" id="IPR027417">
    <property type="entry name" value="P-loop_NTPase"/>
</dbReference>
<dbReference type="GO" id="GO:0016887">
    <property type="term" value="F:ATP hydrolysis activity"/>
    <property type="evidence" value="ECO:0007669"/>
    <property type="project" value="InterPro"/>
</dbReference>
<dbReference type="Pfam" id="PF00005">
    <property type="entry name" value="ABC_tran"/>
    <property type="match status" value="1"/>
</dbReference>
<comment type="subcellular location">
    <subcellularLocation>
        <location evidence="1">Cell membrane</location>
        <topology evidence="1">Multi-pass membrane protein</topology>
    </subcellularLocation>
</comment>
<dbReference type="GO" id="GO:0005524">
    <property type="term" value="F:ATP binding"/>
    <property type="evidence" value="ECO:0007669"/>
    <property type="project" value="UniProtKB-KW"/>
</dbReference>
<dbReference type="GO" id="GO:0005886">
    <property type="term" value="C:plasma membrane"/>
    <property type="evidence" value="ECO:0007669"/>
    <property type="project" value="UniProtKB-SubCell"/>
</dbReference>
<evidence type="ECO:0000256" key="3">
    <source>
        <dbReference type="ARBA" id="ARBA00022741"/>
    </source>
</evidence>
<dbReference type="Proteomes" id="UP000261208">
    <property type="component" value="Unassembled WGS sequence"/>
</dbReference>
<keyword evidence="4 10" id="KW-0067">ATP-binding</keyword>
<evidence type="ECO:0000256" key="2">
    <source>
        <dbReference type="ARBA" id="ARBA00022692"/>
    </source>
</evidence>
<sequence length="592" mass="68499">MKKKIHIFVKTIQLVYEASPSRMIIILIFSFVLGAILPIATYFWGLFIDGIPADIADYDIRQAILFLTINAILLLAYEVFQRINRYNKDMQSDAINLLITNKVFKKAINLNMEQYDDPTIYNQINKINSEALGKSVSSINMCIELEENVVTLIGLMIIIFSYNPIIAFILLLIFVPVLANDIKINSKMYNIYESRIEHLRLVFDIKSLLIKYENVKEIKTYQTGENLVKRIENTYTKYLCEDKKVRKNNVQKQSFFDSIEHIFKLLIGIFIISDASKKKISVGNIVIYINAIESIIRTIGRIELTLADIYNDSLYMESLFKFLQLEEEQEGGKKEIKEIESIKLRNLYFKYPKDENYILKDINLDLQPQRSYLIAGLNGAGKTTLIKIICGIYKPSKGVMLINGIDSKEIDMKSYRKLFATVYQDFIHYPFNVKENIVYGDIEKLQNHAKIEKAAERAGALSYIHELPQKFETQLKNEWTRGTELSIGQWQKIAIARCFYADSQIVILDEPTASLDAISESEIYDKIEEFLKKTTCIVISHRLSVAKLVDQIIVIDDHKIAEEGDFYDLMSYDSQFKSMYSLQADKYDKVEQ</sequence>
<dbReference type="Gene3D" id="1.20.1560.10">
    <property type="entry name" value="ABC transporter type 1, transmembrane domain"/>
    <property type="match status" value="1"/>
</dbReference>
<evidence type="ECO:0000313" key="11">
    <source>
        <dbReference type="Proteomes" id="UP000261208"/>
    </source>
</evidence>
<protein>
    <submittedName>
        <fullName evidence="10">ABC transporter ATP-binding protein</fullName>
    </submittedName>
</protein>